<dbReference type="GO" id="GO:0004144">
    <property type="term" value="F:diacylglycerol O-acyltransferase activity"/>
    <property type="evidence" value="ECO:0007669"/>
    <property type="project" value="TreeGrafter"/>
</dbReference>
<dbReference type="GO" id="GO:0005789">
    <property type="term" value="C:endoplasmic reticulum membrane"/>
    <property type="evidence" value="ECO:0007669"/>
    <property type="project" value="UniProtKB-SubCell"/>
</dbReference>
<evidence type="ECO:0000256" key="10">
    <source>
        <dbReference type="ARBA" id="ARBA00023315"/>
    </source>
</evidence>
<keyword evidence="3" id="KW-0444">Lipid biosynthesis</keyword>
<evidence type="ECO:0000256" key="4">
    <source>
        <dbReference type="ARBA" id="ARBA00022679"/>
    </source>
</evidence>
<dbReference type="EC" id="2.3.1.-" evidence="11"/>
<evidence type="ECO:0000256" key="8">
    <source>
        <dbReference type="ARBA" id="ARBA00023098"/>
    </source>
</evidence>
<protein>
    <recommendedName>
        <fullName evidence="11">Acyltransferase</fullName>
        <ecNumber evidence="11">2.3.1.-</ecNumber>
    </recommendedName>
</protein>
<gene>
    <name evidence="12" type="ORF">ALC60_09589</name>
</gene>
<keyword evidence="10 12" id="KW-0012">Acyltransferase</keyword>
<dbReference type="EMBL" id="KQ982748">
    <property type="protein sequence ID" value="KYQ51298.1"/>
    <property type="molecule type" value="Genomic_DNA"/>
</dbReference>
<organism evidence="12 13">
    <name type="scientific">Mycetomoellerius zeteki</name>
    <dbReference type="NCBI Taxonomy" id="64791"/>
    <lineage>
        <taxon>Eukaryota</taxon>
        <taxon>Metazoa</taxon>
        <taxon>Ecdysozoa</taxon>
        <taxon>Arthropoda</taxon>
        <taxon>Hexapoda</taxon>
        <taxon>Insecta</taxon>
        <taxon>Pterygota</taxon>
        <taxon>Neoptera</taxon>
        <taxon>Endopterygota</taxon>
        <taxon>Hymenoptera</taxon>
        <taxon>Apocrita</taxon>
        <taxon>Aculeata</taxon>
        <taxon>Formicoidea</taxon>
        <taxon>Formicidae</taxon>
        <taxon>Myrmicinae</taxon>
        <taxon>Mycetomoellerius</taxon>
    </lineage>
</organism>
<keyword evidence="7 11" id="KW-1133">Transmembrane helix</keyword>
<dbReference type="CDD" id="cd07987">
    <property type="entry name" value="LPLAT_MGAT-like"/>
    <property type="match status" value="1"/>
</dbReference>
<evidence type="ECO:0000256" key="9">
    <source>
        <dbReference type="ARBA" id="ARBA00023136"/>
    </source>
</evidence>
<comment type="subcellular location">
    <subcellularLocation>
        <location evidence="1 11">Endoplasmic reticulum membrane</location>
        <topology evidence="1 11">Multi-pass membrane protein</topology>
    </subcellularLocation>
</comment>
<evidence type="ECO:0000313" key="12">
    <source>
        <dbReference type="EMBL" id="KYQ51298.1"/>
    </source>
</evidence>
<keyword evidence="8" id="KW-0443">Lipid metabolism</keyword>
<keyword evidence="13" id="KW-1185">Reference proteome</keyword>
<dbReference type="STRING" id="64791.A0A151WTY2"/>
<sequence>MEILGVKFAPLNVPLERRLQTLVVAIWIFLTVFGNFWGYLITVYLIFYTETIRYFLLLYFLWMYYDWDTCHSGGRSEIQWTRMVRNNVFWRYFCNYFPLKLVKTVDLDPKKSYFFVCVPHGILSIGIIGSFATDVLDCKKLFPGLEIRLITLDQHFKIPLFREYPYFLGSCASSVRSIKYLLSTPPKDPYTGKATVLIVGGASESMESTPGTYRVIIKRRKGFVKLALKYGTALVPVLSFGETDLYNQIYSPEGSTFRRIQNYIRSIIGLAPVVVSGRGFFQYSFGLIPKRLPVTVVVGSPVELPKIAEPTTEQINEYHEKFMKSLVELFETQKYNYIKNADNVTLEL</sequence>
<dbReference type="Proteomes" id="UP000075809">
    <property type="component" value="Unassembled WGS sequence"/>
</dbReference>
<evidence type="ECO:0000256" key="11">
    <source>
        <dbReference type="RuleBase" id="RU367023"/>
    </source>
</evidence>
<dbReference type="KEGG" id="mzt:108726314"/>
<evidence type="ECO:0000256" key="2">
    <source>
        <dbReference type="ARBA" id="ARBA00005420"/>
    </source>
</evidence>
<keyword evidence="4 11" id="KW-0808">Transferase</keyword>
<accession>A0A151WTY2</accession>
<feature type="transmembrane region" description="Helical" evidence="11">
    <location>
        <begin position="21"/>
        <end position="39"/>
    </location>
</feature>
<evidence type="ECO:0000256" key="3">
    <source>
        <dbReference type="ARBA" id="ARBA00022516"/>
    </source>
</evidence>
<comment type="similarity">
    <text evidence="2 11">Belongs to the diacylglycerol acyltransferase family.</text>
</comment>
<dbReference type="Pfam" id="PF03982">
    <property type="entry name" value="DAGAT"/>
    <property type="match status" value="1"/>
</dbReference>
<name>A0A151WTY2_9HYME</name>
<dbReference type="InterPro" id="IPR007130">
    <property type="entry name" value="DAGAT"/>
</dbReference>
<keyword evidence="5 11" id="KW-0812">Transmembrane</keyword>
<dbReference type="GO" id="GO:0019432">
    <property type="term" value="P:triglyceride biosynthetic process"/>
    <property type="evidence" value="ECO:0007669"/>
    <property type="project" value="TreeGrafter"/>
</dbReference>
<dbReference type="OrthoDB" id="264532at2759"/>
<dbReference type="AlphaFoldDB" id="A0A151WTY2"/>
<proteinExistence type="inferred from homology"/>
<evidence type="ECO:0000256" key="1">
    <source>
        <dbReference type="ARBA" id="ARBA00004477"/>
    </source>
</evidence>
<evidence type="ECO:0000313" key="13">
    <source>
        <dbReference type="Proteomes" id="UP000075809"/>
    </source>
</evidence>
<feature type="transmembrane region" description="Helical" evidence="11">
    <location>
        <begin position="113"/>
        <end position="132"/>
    </location>
</feature>
<reference evidence="12 13" key="1">
    <citation type="submission" date="2015-09" db="EMBL/GenBank/DDBJ databases">
        <title>Trachymyrmex zeteki WGS genome.</title>
        <authorList>
            <person name="Nygaard S."/>
            <person name="Hu H."/>
            <person name="Boomsma J."/>
            <person name="Zhang G."/>
        </authorList>
    </citation>
    <scope>NUCLEOTIDE SEQUENCE [LARGE SCALE GENOMIC DNA]</scope>
    <source>
        <strain evidence="12">Tzet28-1</strain>
        <tissue evidence="12">Whole body</tissue>
    </source>
</reference>
<keyword evidence="6 11" id="KW-0256">Endoplasmic reticulum</keyword>
<evidence type="ECO:0000256" key="6">
    <source>
        <dbReference type="ARBA" id="ARBA00022824"/>
    </source>
</evidence>
<keyword evidence="9 11" id="KW-0472">Membrane</keyword>
<dbReference type="PANTHER" id="PTHR12317">
    <property type="entry name" value="DIACYLGLYCEROL O-ACYLTRANSFERASE"/>
    <property type="match status" value="1"/>
</dbReference>
<dbReference type="PANTHER" id="PTHR12317:SF79">
    <property type="entry name" value="ACYLTRANSFERASE"/>
    <property type="match status" value="1"/>
</dbReference>
<evidence type="ECO:0000256" key="7">
    <source>
        <dbReference type="ARBA" id="ARBA00022989"/>
    </source>
</evidence>
<evidence type="ECO:0000256" key="5">
    <source>
        <dbReference type="ARBA" id="ARBA00022692"/>
    </source>
</evidence>